<accession>A0A445A1D0</accession>
<dbReference type="AlphaFoldDB" id="A0A445A1D0"/>
<dbReference type="InterPro" id="IPR046796">
    <property type="entry name" value="Transposase_32_dom"/>
</dbReference>
<protein>
    <recommendedName>
        <fullName evidence="2">Putative plant transposon protein domain-containing protein</fullName>
    </recommendedName>
</protein>
<feature type="region of interest" description="Disordered" evidence="1">
    <location>
        <begin position="153"/>
        <end position="184"/>
    </location>
</feature>
<evidence type="ECO:0000256" key="1">
    <source>
        <dbReference type="SAM" id="MobiDB-lite"/>
    </source>
</evidence>
<reference evidence="3 4" key="1">
    <citation type="submission" date="2019-01" db="EMBL/GenBank/DDBJ databases">
        <title>Sequencing of cultivated peanut Arachis hypogaea provides insights into genome evolution and oil improvement.</title>
        <authorList>
            <person name="Chen X."/>
        </authorList>
    </citation>
    <scope>NUCLEOTIDE SEQUENCE [LARGE SCALE GENOMIC DNA]</scope>
    <source>
        <strain evidence="4">cv. Fuhuasheng</strain>
        <tissue evidence="3">Leaves</tissue>
    </source>
</reference>
<name>A0A445A1D0_ARAHY</name>
<evidence type="ECO:0000259" key="2">
    <source>
        <dbReference type="Pfam" id="PF20167"/>
    </source>
</evidence>
<keyword evidence="4" id="KW-1185">Reference proteome</keyword>
<dbReference type="EMBL" id="SDMP01000013">
    <property type="protein sequence ID" value="RYR20249.1"/>
    <property type="molecule type" value="Genomic_DNA"/>
</dbReference>
<comment type="caution">
    <text evidence="3">The sequence shown here is derived from an EMBL/GenBank/DDBJ whole genome shotgun (WGS) entry which is preliminary data.</text>
</comment>
<dbReference type="Proteomes" id="UP000289738">
    <property type="component" value="Chromosome B03"/>
</dbReference>
<feature type="compositionally biased region" description="Acidic residues" evidence="1">
    <location>
        <begin position="259"/>
        <end position="269"/>
    </location>
</feature>
<organism evidence="3 4">
    <name type="scientific">Arachis hypogaea</name>
    <name type="common">Peanut</name>
    <dbReference type="NCBI Taxonomy" id="3818"/>
    <lineage>
        <taxon>Eukaryota</taxon>
        <taxon>Viridiplantae</taxon>
        <taxon>Streptophyta</taxon>
        <taxon>Embryophyta</taxon>
        <taxon>Tracheophyta</taxon>
        <taxon>Spermatophyta</taxon>
        <taxon>Magnoliopsida</taxon>
        <taxon>eudicotyledons</taxon>
        <taxon>Gunneridae</taxon>
        <taxon>Pentapetalae</taxon>
        <taxon>rosids</taxon>
        <taxon>fabids</taxon>
        <taxon>Fabales</taxon>
        <taxon>Fabaceae</taxon>
        <taxon>Papilionoideae</taxon>
        <taxon>50 kb inversion clade</taxon>
        <taxon>dalbergioids sensu lato</taxon>
        <taxon>Dalbergieae</taxon>
        <taxon>Pterocarpus clade</taxon>
        <taxon>Arachis</taxon>
    </lineage>
</organism>
<evidence type="ECO:0000313" key="3">
    <source>
        <dbReference type="EMBL" id="RYR20249.1"/>
    </source>
</evidence>
<feature type="region of interest" description="Disordered" evidence="1">
    <location>
        <begin position="216"/>
        <end position="269"/>
    </location>
</feature>
<evidence type="ECO:0000313" key="4">
    <source>
        <dbReference type="Proteomes" id="UP000289738"/>
    </source>
</evidence>
<proteinExistence type="predicted"/>
<dbReference type="Pfam" id="PF20167">
    <property type="entry name" value="Transposase_32"/>
    <property type="match status" value="1"/>
</dbReference>
<feature type="domain" description="Putative plant transposon protein" evidence="2">
    <location>
        <begin position="5"/>
        <end position="148"/>
    </location>
</feature>
<feature type="compositionally biased region" description="Acidic residues" evidence="1">
    <location>
        <begin position="228"/>
        <end position="241"/>
    </location>
</feature>
<feature type="compositionally biased region" description="Low complexity" evidence="1">
    <location>
        <begin position="162"/>
        <end position="179"/>
    </location>
</feature>
<gene>
    <name evidence="3" type="ORF">Ahy_B03g065342</name>
</gene>
<sequence length="269" mass="30192">MDAPTVFLRGVTLDTSDTALEALLDILHIPPARDAYTQIMKDVTTGKLSLDVVLEKIGQPEARWEYSKGDNMVPLSIACTDLNPETRIWQQIIADYILPGMHATHIRVRVVVLMWAILEGKRISVLSLIRESMWKVNQQQKYNILFPSDYDGPLPKKKKTTEPPSSAVEPSAPPTALAPTPRPQTPYELCREILQGVHRYERHNARRFQWIVAKFEGRDPEPPPSDTPEPEAEDPASDEPAAEAGQAVEHPEQRPAEPTIEEAVLDLSR</sequence>